<dbReference type="AlphaFoldDB" id="A0A7V5PQB4"/>
<protein>
    <recommendedName>
        <fullName evidence="3">DUF4426 domain-containing protein</fullName>
    </recommendedName>
</protein>
<reference evidence="2" key="1">
    <citation type="journal article" date="2020" name="mSystems">
        <title>Genome- and Community-Level Interaction Insights into Carbon Utilization and Element Cycling Functions of Hydrothermarchaeota in Hydrothermal Sediment.</title>
        <authorList>
            <person name="Zhou Z."/>
            <person name="Liu Y."/>
            <person name="Xu W."/>
            <person name="Pan J."/>
            <person name="Luo Z.H."/>
            <person name="Li M."/>
        </authorList>
    </citation>
    <scope>NUCLEOTIDE SEQUENCE [LARGE SCALE GENOMIC DNA]</scope>
    <source>
        <strain evidence="2">HyVt-527</strain>
    </source>
</reference>
<comment type="caution">
    <text evidence="2">The sequence shown here is derived from an EMBL/GenBank/DDBJ whole genome shotgun (WGS) entry which is preliminary data.</text>
</comment>
<dbReference type="Proteomes" id="UP000886124">
    <property type="component" value="Unassembled WGS sequence"/>
</dbReference>
<accession>A0A7V5PQB4</accession>
<gene>
    <name evidence="2" type="ORF">ENJ89_08990</name>
</gene>
<name>A0A7V5PQB4_CALAY</name>
<evidence type="ECO:0008006" key="3">
    <source>
        <dbReference type="Google" id="ProtNLM"/>
    </source>
</evidence>
<dbReference type="EMBL" id="DROD01000577">
    <property type="protein sequence ID" value="HHJ53314.1"/>
    <property type="molecule type" value="Genomic_DNA"/>
</dbReference>
<evidence type="ECO:0000256" key="1">
    <source>
        <dbReference type="SAM" id="SignalP"/>
    </source>
</evidence>
<keyword evidence="1" id="KW-0732">Signal</keyword>
<proteinExistence type="predicted"/>
<feature type="signal peptide" evidence="1">
    <location>
        <begin position="1"/>
        <end position="27"/>
    </location>
</feature>
<evidence type="ECO:0000313" key="2">
    <source>
        <dbReference type="EMBL" id="HHJ53314.1"/>
    </source>
</evidence>
<feature type="chain" id="PRO_5031395526" description="DUF4426 domain-containing protein" evidence="1">
    <location>
        <begin position="28"/>
        <end position="150"/>
    </location>
</feature>
<sequence length="150" mass="17060">MVRTMKSKVCFLAVFFLLFFYARAGQAQNGQFEFLRTFLPGTYTLIGRTAEGGEPYQGRVTIALVNDSLRMIRKVQGRPTLRLSARLETATADSVPVLRVAFTENGREWEATYLIHSDLDNDARLTGYVYRRDGKTTQPGLEALFIQKKR</sequence>
<organism evidence="2">
    <name type="scientific">Caldithrix abyssi</name>
    <dbReference type="NCBI Taxonomy" id="187145"/>
    <lineage>
        <taxon>Bacteria</taxon>
        <taxon>Pseudomonadati</taxon>
        <taxon>Calditrichota</taxon>
        <taxon>Calditrichia</taxon>
        <taxon>Calditrichales</taxon>
        <taxon>Calditrichaceae</taxon>
        <taxon>Caldithrix</taxon>
    </lineage>
</organism>